<keyword evidence="4" id="KW-1003">Cell membrane</keyword>
<evidence type="ECO:0000313" key="13">
    <source>
        <dbReference type="Proteomes" id="UP000035682"/>
    </source>
</evidence>
<dbReference type="Pfam" id="PF00876">
    <property type="entry name" value="Innexin"/>
    <property type="match status" value="1"/>
</dbReference>
<dbReference type="GO" id="GO:0005921">
    <property type="term" value="C:gap junction"/>
    <property type="evidence" value="ECO:0007669"/>
    <property type="project" value="UniProtKB-SubCell"/>
</dbReference>
<keyword evidence="10" id="KW-0472">Membrane</keyword>
<keyword evidence="5" id="KW-0812">Transmembrane</keyword>
<gene>
    <name evidence="12 14 15" type="ORF">SRAE_0000004600</name>
</gene>
<dbReference type="EMBL" id="LN609405">
    <property type="protein sequence ID" value="CEF60914.1"/>
    <property type="molecule type" value="Genomic_DNA"/>
</dbReference>
<evidence type="ECO:0000313" key="14">
    <source>
        <dbReference type="WBParaSite" id="SRAE_0000004600.1"/>
    </source>
</evidence>
<dbReference type="OrthoDB" id="5806935at2759"/>
<evidence type="ECO:0000256" key="3">
    <source>
        <dbReference type="ARBA" id="ARBA00022448"/>
    </source>
</evidence>
<evidence type="ECO:0000256" key="8">
    <source>
        <dbReference type="ARBA" id="ARBA00022989"/>
    </source>
</evidence>
<keyword evidence="13" id="KW-1185">Reference proteome</keyword>
<evidence type="ECO:0000256" key="11">
    <source>
        <dbReference type="ARBA" id="ARBA00023303"/>
    </source>
</evidence>
<evidence type="ECO:0000313" key="12">
    <source>
        <dbReference type="EMBL" id="CEF60914.1"/>
    </source>
</evidence>
<evidence type="ECO:0000256" key="6">
    <source>
        <dbReference type="ARBA" id="ARBA00022868"/>
    </source>
</evidence>
<keyword evidence="9" id="KW-0406">Ion transport</keyword>
<evidence type="ECO:0000256" key="9">
    <source>
        <dbReference type="ARBA" id="ARBA00023065"/>
    </source>
</evidence>
<organism evidence="12">
    <name type="scientific">Strongyloides ratti</name>
    <name type="common">Parasitic roundworm</name>
    <dbReference type="NCBI Taxonomy" id="34506"/>
    <lineage>
        <taxon>Eukaryota</taxon>
        <taxon>Metazoa</taxon>
        <taxon>Ecdysozoa</taxon>
        <taxon>Nematoda</taxon>
        <taxon>Chromadorea</taxon>
        <taxon>Rhabditida</taxon>
        <taxon>Tylenchina</taxon>
        <taxon>Panagrolaimomorpha</taxon>
        <taxon>Strongyloidoidea</taxon>
        <taxon>Strongyloididae</taxon>
        <taxon>Strongyloides</taxon>
    </lineage>
</organism>
<name>A0A090L092_STRRB</name>
<reference evidence="13" key="1">
    <citation type="submission" date="2014-09" db="EMBL/GenBank/DDBJ databases">
        <authorList>
            <person name="Martin A.A."/>
        </authorList>
    </citation>
    <scope>NUCLEOTIDE SEQUENCE</scope>
    <source>
        <strain evidence="13">ED321</strain>
    </source>
</reference>
<keyword evidence="8" id="KW-1133">Transmembrane helix</keyword>
<dbReference type="OMA" id="NIDRLHY"/>
<evidence type="ECO:0000313" key="15">
    <source>
        <dbReference type="WormBase" id="SRAE_0000004600"/>
    </source>
</evidence>
<sequence length="71" mass="8018">MPIQGLLELWKTFGKKYGGDQIDRYHFIYTSNLLIVFASISAFKTFGSDPINCLVPGSFPNSWQAVSFIIK</sequence>
<dbReference type="AlphaFoldDB" id="A0A090L092"/>
<evidence type="ECO:0000256" key="10">
    <source>
        <dbReference type="ARBA" id="ARBA00023136"/>
    </source>
</evidence>
<keyword evidence="11" id="KW-0407">Ion channel</keyword>
<accession>A0A090L092</accession>
<dbReference type="InterPro" id="IPR000990">
    <property type="entry name" value="Innexin"/>
</dbReference>
<reference evidence="14" key="3">
    <citation type="submission" date="2020-12" db="UniProtKB">
        <authorList>
            <consortium name="WormBaseParasite"/>
        </authorList>
    </citation>
    <scope>IDENTIFICATION</scope>
</reference>
<evidence type="ECO:0000256" key="5">
    <source>
        <dbReference type="ARBA" id="ARBA00022692"/>
    </source>
</evidence>
<proteinExistence type="predicted"/>
<dbReference type="GO" id="GO:0005886">
    <property type="term" value="C:plasma membrane"/>
    <property type="evidence" value="ECO:0007669"/>
    <property type="project" value="UniProtKB-SubCell"/>
</dbReference>
<dbReference type="Proteomes" id="UP000035682">
    <property type="component" value="Unplaced"/>
</dbReference>
<dbReference type="WBParaSite" id="SRAE_0000004600.1">
    <property type="protein sequence ID" value="SRAE_0000004600.1"/>
    <property type="gene ID" value="WBGene00255783"/>
</dbReference>
<evidence type="ECO:0000256" key="4">
    <source>
        <dbReference type="ARBA" id="ARBA00022475"/>
    </source>
</evidence>
<evidence type="ECO:0000256" key="1">
    <source>
        <dbReference type="ARBA" id="ARBA00004610"/>
    </source>
</evidence>
<dbReference type="CTD" id="36373281"/>
<protein>
    <submittedName>
        <fullName evidence="12 14">Innexin family-containing protein</fullName>
    </submittedName>
</protein>
<evidence type="ECO:0000256" key="2">
    <source>
        <dbReference type="ARBA" id="ARBA00004651"/>
    </source>
</evidence>
<keyword evidence="6" id="KW-0303">Gap junction</keyword>
<dbReference type="WormBase" id="SRAE_0000004600">
    <property type="protein sequence ID" value="SRP11807"/>
    <property type="gene ID" value="WBGene00255783"/>
</dbReference>
<comment type="subcellular location">
    <subcellularLocation>
        <location evidence="1">Cell junction</location>
        <location evidence="1">Gap junction</location>
    </subcellularLocation>
    <subcellularLocation>
        <location evidence="2">Cell membrane</location>
        <topology evidence="2">Multi-pass membrane protein</topology>
    </subcellularLocation>
</comment>
<keyword evidence="7" id="KW-0965">Cell junction</keyword>
<reference evidence="12" key="2">
    <citation type="submission" date="2014-09" db="EMBL/GenBank/DDBJ databases">
        <authorList>
            <person name="Aslett A.Martin."/>
        </authorList>
    </citation>
    <scope>NUCLEOTIDE SEQUENCE</scope>
    <source>
        <strain evidence="12">ED321 Heterogonic</strain>
    </source>
</reference>
<dbReference type="GO" id="GO:0034220">
    <property type="term" value="P:monoatomic ion transmembrane transport"/>
    <property type="evidence" value="ECO:0007669"/>
    <property type="project" value="UniProtKB-KW"/>
</dbReference>
<keyword evidence="3" id="KW-0813">Transport</keyword>
<dbReference type="RefSeq" id="XP_024500123.1">
    <property type="nucleotide sequence ID" value="XM_024645884.1"/>
</dbReference>
<evidence type="ECO:0000256" key="7">
    <source>
        <dbReference type="ARBA" id="ARBA00022949"/>
    </source>
</evidence>
<dbReference type="GeneID" id="36373281"/>